<dbReference type="AlphaFoldDB" id="A0A0F8Z924"/>
<organism evidence="2">
    <name type="scientific">marine sediment metagenome</name>
    <dbReference type="NCBI Taxonomy" id="412755"/>
    <lineage>
        <taxon>unclassified sequences</taxon>
        <taxon>metagenomes</taxon>
        <taxon>ecological metagenomes</taxon>
    </lineage>
</organism>
<keyword evidence="1" id="KW-1133">Transmembrane helix</keyword>
<protein>
    <submittedName>
        <fullName evidence="2">Uncharacterized protein</fullName>
    </submittedName>
</protein>
<gene>
    <name evidence="2" type="ORF">LCGC14_3063060</name>
</gene>
<evidence type="ECO:0000313" key="2">
    <source>
        <dbReference type="EMBL" id="KKK56586.1"/>
    </source>
</evidence>
<sequence>MNNENEDFQKKLKWYESKYGPYYEKKGSRNWKNLFKKPTLMECTILIILILMLLGAWAYNEDTKKCRHTLENLPREVCEACREFQTNSEAYEDQLQIPDFSNLSFVNETEQV</sequence>
<accession>A0A0F8Z924</accession>
<keyword evidence="1" id="KW-0472">Membrane</keyword>
<comment type="caution">
    <text evidence="2">The sequence shown here is derived from an EMBL/GenBank/DDBJ whole genome shotgun (WGS) entry which is preliminary data.</text>
</comment>
<proteinExistence type="predicted"/>
<reference evidence="2" key="1">
    <citation type="journal article" date="2015" name="Nature">
        <title>Complex archaea that bridge the gap between prokaryotes and eukaryotes.</title>
        <authorList>
            <person name="Spang A."/>
            <person name="Saw J.H."/>
            <person name="Jorgensen S.L."/>
            <person name="Zaremba-Niedzwiedzka K."/>
            <person name="Martijn J."/>
            <person name="Lind A.E."/>
            <person name="van Eijk R."/>
            <person name="Schleper C."/>
            <person name="Guy L."/>
            <person name="Ettema T.J."/>
        </authorList>
    </citation>
    <scope>NUCLEOTIDE SEQUENCE</scope>
</reference>
<dbReference type="EMBL" id="LAZR01064918">
    <property type="protein sequence ID" value="KKK56586.1"/>
    <property type="molecule type" value="Genomic_DNA"/>
</dbReference>
<evidence type="ECO:0000256" key="1">
    <source>
        <dbReference type="SAM" id="Phobius"/>
    </source>
</evidence>
<name>A0A0F8Z924_9ZZZZ</name>
<keyword evidence="1" id="KW-0812">Transmembrane</keyword>
<feature type="transmembrane region" description="Helical" evidence="1">
    <location>
        <begin position="39"/>
        <end position="59"/>
    </location>
</feature>